<evidence type="ECO:0000256" key="1">
    <source>
        <dbReference type="SAM" id="MobiDB-lite"/>
    </source>
</evidence>
<evidence type="ECO:0000313" key="2">
    <source>
        <dbReference type="EMBL" id="MBB3927775.1"/>
    </source>
</evidence>
<dbReference type="EMBL" id="JACIDT010000015">
    <property type="protein sequence ID" value="MBB3927775.1"/>
    <property type="molecule type" value="Genomic_DNA"/>
</dbReference>
<organism evidence="2 3">
    <name type="scientific">Sphingobium jiangsuense</name>
    <dbReference type="NCBI Taxonomy" id="870476"/>
    <lineage>
        <taxon>Bacteria</taxon>
        <taxon>Pseudomonadati</taxon>
        <taxon>Pseudomonadota</taxon>
        <taxon>Alphaproteobacteria</taxon>
        <taxon>Sphingomonadales</taxon>
        <taxon>Sphingomonadaceae</taxon>
        <taxon>Sphingobium</taxon>
    </lineage>
</organism>
<gene>
    <name evidence="2" type="ORF">GGR43_003512</name>
</gene>
<keyword evidence="3" id="KW-1185">Reference proteome</keyword>
<feature type="compositionally biased region" description="Low complexity" evidence="1">
    <location>
        <begin position="85"/>
        <end position="111"/>
    </location>
</feature>
<feature type="compositionally biased region" description="Basic and acidic residues" evidence="1">
    <location>
        <begin position="24"/>
        <end position="42"/>
    </location>
</feature>
<sequence length="187" mass="20027">MEEILSSIKRIIAEDAENAVSGRARSDQKARPRRESDREAHRKNVIANMVADGGDEPLSYVDEVLELTDEMPRVGKGAEMDHDVTPSPARAESATAAPSPASAAAPETPATPETIVSVESEVAARTSLAALSSLVVKSAEPGESNTLEGLVRDMLRPMLKDWLDSNLPTMVEGMVAREIARITGRPL</sequence>
<evidence type="ECO:0000313" key="3">
    <source>
        <dbReference type="Proteomes" id="UP000571950"/>
    </source>
</evidence>
<dbReference type="Pfam" id="PF10691">
    <property type="entry name" value="DUF2497"/>
    <property type="match status" value="1"/>
</dbReference>
<comment type="caution">
    <text evidence="2">The sequence shown here is derived from an EMBL/GenBank/DDBJ whole genome shotgun (WGS) entry which is preliminary data.</text>
</comment>
<reference evidence="2 3" key="1">
    <citation type="submission" date="2020-08" db="EMBL/GenBank/DDBJ databases">
        <title>Genomic Encyclopedia of Type Strains, Phase IV (KMG-IV): sequencing the most valuable type-strain genomes for metagenomic binning, comparative biology and taxonomic classification.</title>
        <authorList>
            <person name="Goeker M."/>
        </authorList>
    </citation>
    <scope>NUCLEOTIDE SEQUENCE [LARGE SCALE GENOMIC DNA]</scope>
    <source>
        <strain evidence="2 3">DSM 26189</strain>
    </source>
</reference>
<accession>A0A7W6BPR0</accession>
<name>A0A7W6BPR0_9SPHN</name>
<dbReference type="Proteomes" id="UP000571950">
    <property type="component" value="Unassembled WGS sequence"/>
</dbReference>
<protein>
    <recommendedName>
        <fullName evidence="4">DUF2497 domain-containing protein</fullName>
    </recommendedName>
</protein>
<evidence type="ECO:0008006" key="4">
    <source>
        <dbReference type="Google" id="ProtNLM"/>
    </source>
</evidence>
<dbReference type="InterPro" id="IPR019632">
    <property type="entry name" value="DUF2497"/>
</dbReference>
<dbReference type="AlphaFoldDB" id="A0A7W6BPR0"/>
<feature type="region of interest" description="Disordered" evidence="1">
    <location>
        <begin position="76"/>
        <end position="111"/>
    </location>
</feature>
<proteinExistence type="predicted"/>
<feature type="region of interest" description="Disordered" evidence="1">
    <location>
        <begin position="15"/>
        <end position="56"/>
    </location>
</feature>